<evidence type="ECO:0000313" key="3">
    <source>
        <dbReference type="Proteomes" id="UP000706151"/>
    </source>
</evidence>
<feature type="domain" description="Ribbon-helix-helix protein CopG" evidence="1">
    <location>
        <begin position="8"/>
        <end position="47"/>
    </location>
</feature>
<dbReference type="AlphaFoldDB" id="A0A935TDX9"/>
<reference evidence="2 3" key="1">
    <citation type="submission" date="2020-10" db="EMBL/GenBank/DDBJ databases">
        <title>Connecting structure to function with the recovery of over 1000 high-quality activated sludge metagenome-assembled genomes encoding full-length rRNA genes using long-read sequencing.</title>
        <authorList>
            <person name="Singleton C.M."/>
            <person name="Petriglieri F."/>
            <person name="Kristensen J.M."/>
            <person name="Kirkegaard R.H."/>
            <person name="Michaelsen T.Y."/>
            <person name="Andersen M.H."/>
            <person name="Karst S.M."/>
            <person name="Dueholm M.S."/>
            <person name="Nielsen P.H."/>
            <person name="Albertsen M."/>
        </authorList>
    </citation>
    <scope>NUCLEOTIDE SEQUENCE [LARGE SCALE GENOMIC DNA]</scope>
    <source>
        <strain evidence="2">Fred_18-Q3-R57-64_BAT3C.720</strain>
    </source>
</reference>
<dbReference type="InterPro" id="IPR013321">
    <property type="entry name" value="Arc_rbn_hlx_hlx"/>
</dbReference>
<dbReference type="InterPro" id="IPR002145">
    <property type="entry name" value="CopG"/>
</dbReference>
<dbReference type="Gene3D" id="1.10.1220.10">
    <property type="entry name" value="Met repressor-like"/>
    <property type="match status" value="1"/>
</dbReference>
<sequence length="96" mass="11092">MAAAAPRAVSIKIDQDTRERVNRLAEARHRTSHWLTREAISQYVEREEKREAFRQDAIDAWNEYQASGLHVTGDEVMAWLDTWGEESEQAAPLCHK</sequence>
<evidence type="ECO:0000313" key="2">
    <source>
        <dbReference type="EMBL" id="MBK7955592.1"/>
    </source>
</evidence>
<proteinExistence type="predicted"/>
<dbReference type="SUPFAM" id="SSF47598">
    <property type="entry name" value="Ribbon-helix-helix"/>
    <property type="match status" value="1"/>
</dbReference>
<dbReference type="Pfam" id="PF01402">
    <property type="entry name" value="RHH_1"/>
    <property type="match status" value="1"/>
</dbReference>
<dbReference type="InterPro" id="IPR010985">
    <property type="entry name" value="Ribbon_hlx_hlx"/>
</dbReference>
<dbReference type="GO" id="GO:0006355">
    <property type="term" value="P:regulation of DNA-templated transcription"/>
    <property type="evidence" value="ECO:0007669"/>
    <property type="project" value="InterPro"/>
</dbReference>
<accession>A0A935TDX9</accession>
<gene>
    <name evidence="2" type="ORF">IPK02_17460</name>
</gene>
<dbReference type="Proteomes" id="UP000706151">
    <property type="component" value="Unassembled WGS sequence"/>
</dbReference>
<dbReference type="EMBL" id="JADJOT010000010">
    <property type="protein sequence ID" value="MBK7955592.1"/>
    <property type="molecule type" value="Genomic_DNA"/>
</dbReference>
<protein>
    <submittedName>
        <fullName evidence="2">CopG family ribbon-helix-helix protein</fullName>
    </submittedName>
</protein>
<evidence type="ECO:0000259" key="1">
    <source>
        <dbReference type="Pfam" id="PF01402"/>
    </source>
</evidence>
<name>A0A935TDX9_9PROT</name>
<comment type="caution">
    <text evidence="2">The sequence shown here is derived from an EMBL/GenBank/DDBJ whole genome shotgun (WGS) entry which is preliminary data.</text>
</comment>
<organism evidence="2 3">
    <name type="scientific">Candidatus Accumulibacter affinis</name>
    <dbReference type="NCBI Taxonomy" id="2954384"/>
    <lineage>
        <taxon>Bacteria</taxon>
        <taxon>Pseudomonadati</taxon>
        <taxon>Pseudomonadota</taxon>
        <taxon>Betaproteobacteria</taxon>
        <taxon>Candidatus Accumulibacter</taxon>
    </lineage>
</organism>
<dbReference type="CDD" id="cd22233">
    <property type="entry name" value="RHH_CopAso-like"/>
    <property type="match status" value="1"/>
</dbReference>